<reference evidence="2 3" key="1">
    <citation type="submission" date="2023-04" db="EMBL/GenBank/DDBJ databases">
        <title>A novel bacteria isolated from coastal sediment.</title>
        <authorList>
            <person name="Liu X.-J."/>
            <person name="Du Z.-J."/>
        </authorList>
    </citation>
    <scope>NUCLEOTIDE SEQUENCE [LARGE SCALE GENOMIC DNA]</scope>
    <source>
        <strain evidence="2 3">SDUM461003</strain>
    </source>
</reference>
<evidence type="ECO:0000313" key="3">
    <source>
        <dbReference type="Proteomes" id="UP001225316"/>
    </source>
</evidence>
<protein>
    <submittedName>
        <fullName evidence="2">Uncharacterized protein</fullName>
    </submittedName>
</protein>
<sequence length="108" mass="11613">MKKQKLDGILFIALGMIPFGFLFMFGGIVVVTKVLVMQSHGPDYSIEAEGYPQEVTLLALVSKNTGIAPDMQLLIAFVISGILIINGIVNLLPAKNKKSEPGETGQSH</sequence>
<keyword evidence="1" id="KW-1133">Transmembrane helix</keyword>
<evidence type="ECO:0000313" key="2">
    <source>
        <dbReference type="EMBL" id="MDQ8209797.1"/>
    </source>
</evidence>
<comment type="caution">
    <text evidence="2">The sequence shown here is derived from an EMBL/GenBank/DDBJ whole genome shotgun (WGS) entry which is preliminary data.</text>
</comment>
<dbReference type="RefSeq" id="WP_308952715.1">
    <property type="nucleotide sequence ID" value="NZ_JARXHW010000176.1"/>
</dbReference>
<keyword evidence="1" id="KW-0472">Membrane</keyword>
<dbReference type="EMBL" id="JARXHW010000176">
    <property type="protein sequence ID" value="MDQ8209797.1"/>
    <property type="molecule type" value="Genomic_DNA"/>
</dbReference>
<dbReference type="Proteomes" id="UP001225316">
    <property type="component" value="Unassembled WGS sequence"/>
</dbReference>
<name>A0ABU1B2Y6_9BACT</name>
<organism evidence="2 3">
    <name type="scientific">Thalassobacterium maritimum</name>
    <dbReference type="NCBI Taxonomy" id="3041265"/>
    <lineage>
        <taxon>Bacteria</taxon>
        <taxon>Pseudomonadati</taxon>
        <taxon>Verrucomicrobiota</taxon>
        <taxon>Opitutia</taxon>
        <taxon>Puniceicoccales</taxon>
        <taxon>Coraliomargaritaceae</taxon>
        <taxon>Thalassobacterium</taxon>
    </lineage>
</organism>
<feature type="transmembrane region" description="Helical" evidence="1">
    <location>
        <begin position="9"/>
        <end position="31"/>
    </location>
</feature>
<feature type="transmembrane region" description="Helical" evidence="1">
    <location>
        <begin position="73"/>
        <end position="92"/>
    </location>
</feature>
<keyword evidence="1" id="KW-0812">Transmembrane</keyword>
<gene>
    <name evidence="2" type="ORF">QEH52_19920</name>
</gene>
<accession>A0ABU1B2Y6</accession>
<evidence type="ECO:0000256" key="1">
    <source>
        <dbReference type="SAM" id="Phobius"/>
    </source>
</evidence>
<proteinExistence type="predicted"/>
<keyword evidence="3" id="KW-1185">Reference proteome</keyword>